<evidence type="ECO:0000313" key="1">
    <source>
        <dbReference type="EMBL" id="GBO35632.1"/>
    </source>
</evidence>
<comment type="caution">
    <text evidence="1">The sequence shown here is derived from an EMBL/GenBank/DDBJ whole genome shotgun (WGS) entry which is preliminary data.</text>
</comment>
<evidence type="ECO:0000313" key="2">
    <source>
        <dbReference type="Proteomes" id="UP000499080"/>
    </source>
</evidence>
<gene>
    <name evidence="1" type="ORF">AVEN_35223_1</name>
</gene>
<name>A0A4Y2WGT4_ARAVE</name>
<dbReference type="AlphaFoldDB" id="A0A4Y2WGT4"/>
<accession>A0A4Y2WGT4</accession>
<protein>
    <submittedName>
        <fullName evidence="1">Uncharacterized protein</fullName>
    </submittedName>
</protein>
<dbReference type="Proteomes" id="UP000499080">
    <property type="component" value="Unassembled WGS sequence"/>
</dbReference>
<proteinExistence type="predicted"/>
<keyword evidence="2" id="KW-1185">Reference proteome</keyword>
<reference evidence="1 2" key="1">
    <citation type="journal article" date="2019" name="Sci. Rep.">
        <title>Orb-weaving spider Araneus ventricosus genome elucidates the spidroin gene catalogue.</title>
        <authorList>
            <person name="Kono N."/>
            <person name="Nakamura H."/>
            <person name="Ohtoshi R."/>
            <person name="Moran D.A.P."/>
            <person name="Shinohara A."/>
            <person name="Yoshida Y."/>
            <person name="Fujiwara M."/>
            <person name="Mori M."/>
            <person name="Tomita M."/>
            <person name="Arakawa K."/>
        </authorList>
    </citation>
    <scope>NUCLEOTIDE SEQUENCE [LARGE SCALE GENOMIC DNA]</scope>
</reference>
<sequence>MYPSSNRKNPLDGQRFICDKKMQDNLEKWIRQQSKSFWRKVNHSLPMCGGTGQKGRSVMIERPPLLVRGGESGGGTAVWVFLSRALLQLKWGKIWPGGLPAAVHTCVVAKPAVYTLNDLAAPRAFQCTTPLTTCTGSASWNSV</sequence>
<organism evidence="1 2">
    <name type="scientific">Araneus ventricosus</name>
    <name type="common">Orbweaver spider</name>
    <name type="synonym">Epeira ventricosa</name>
    <dbReference type="NCBI Taxonomy" id="182803"/>
    <lineage>
        <taxon>Eukaryota</taxon>
        <taxon>Metazoa</taxon>
        <taxon>Ecdysozoa</taxon>
        <taxon>Arthropoda</taxon>
        <taxon>Chelicerata</taxon>
        <taxon>Arachnida</taxon>
        <taxon>Araneae</taxon>
        <taxon>Araneomorphae</taxon>
        <taxon>Entelegynae</taxon>
        <taxon>Araneoidea</taxon>
        <taxon>Araneidae</taxon>
        <taxon>Araneus</taxon>
    </lineage>
</organism>
<dbReference type="EMBL" id="BGPR01059633">
    <property type="protein sequence ID" value="GBO35632.1"/>
    <property type="molecule type" value="Genomic_DNA"/>
</dbReference>